<dbReference type="InterPro" id="IPR013702">
    <property type="entry name" value="FIST_domain_N"/>
</dbReference>
<name>A0A401ZUC2_9CHLR</name>
<dbReference type="SMART" id="SM01204">
    <property type="entry name" value="FIST_C"/>
    <property type="match status" value="1"/>
</dbReference>
<organism evidence="8 9">
    <name type="scientific">Tengunoibacter tsumagoiensis</name>
    <dbReference type="NCBI Taxonomy" id="2014871"/>
    <lineage>
        <taxon>Bacteria</taxon>
        <taxon>Bacillati</taxon>
        <taxon>Chloroflexota</taxon>
        <taxon>Ktedonobacteria</taxon>
        <taxon>Ktedonobacterales</taxon>
        <taxon>Dictyobacteraceae</taxon>
        <taxon>Tengunoibacter</taxon>
    </lineage>
</organism>
<sequence length="398" mass="43463">MDHRTPFATGAIAIDEDWEQALQQVLDQLGTQSADLVFLFANYEYTPHFSQILRRVRETLGSPLLLGCSGQGVIGDDQELEDLPALSLLALTLPGATLKPVRLTQEMVEDLTTPNDWRTALACPPEEVNSWLLFADPFQMDCERLIERMGKAYPGKQMLGGLASGDSEDRRTYVFLNDEVYDEGGVALALGGTYSILPLVSQGCEPIGEAWTITKIQDNGLIATISNRPAYDLLIDTFESLSPTLQRRVQRNLLVGLAADEYQDTFTRGSFLIRQLLGVEKRTGALAIGALPRVGQTLQFQMRDAATADMDLRTLLTQARQELGQIQPLAGLLCTCNGRGMSMFSAPNHDAELVEDLLGPLPLAGLFCNGEIGPVGKRPFLHGFTASLALFVPVHASI</sequence>
<dbReference type="InterPro" id="IPR016741">
    <property type="entry name" value="UCP018953"/>
</dbReference>
<evidence type="ECO:0008006" key="10">
    <source>
        <dbReference type="Google" id="ProtNLM"/>
    </source>
</evidence>
<evidence type="ECO:0000256" key="1">
    <source>
        <dbReference type="ARBA" id="ARBA00004651"/>
    </source>
</evidence>
<dbReference type="EMBL" id="BIFR01000001">
    <property type="protein sequence ID" value="GCE10427.1"/>
    <property type="molecule type" value="Genomic_DNA"/>
</dbReference>
<comment type="subcellular location">
    <subcellularLocation>
        <location evidence="1">Cell membrane</location>
        <topology evidence="1">Multi-pass membrane protein</topology>
    </subcellularLocation>
</comment>
<evidence type="ECO:0000256" key="5">
    <source>
        <dbReference type="ARBA" id="ARBA00023136"/>
    </source>
</evidence>
<proteinExistence type="predicted"/>
<evidence type="ECO:0000256" key="3">
    <source>
        <dbReference type="ARBA" id="ARBA00022692"/>
    </source>
</evidence>
<keyword evidence="2" id="KW-1003">Cell membrane</keyword>
<dbReference type="PANTHER" id="PTHR14939">
    <property type="entry name" value="F-BOX ONLY PROTEIN 22"/>
    <property type="match status" value="1"/>
</dbReference>
<gene>
    <name evidence="8" type="ORF">KTT_02860</name>
</gene>
<comment type="caution">
    <text evidence="8">The sequence shown here is derived from an EMBL/GenBank/DDBJ whole genome shotgun (WGS) entry which is preliminary data.</text>
</comment>
<protein>
    <recommendedName>
        <fullName evidence="10">Histidine kinase</fullName>
    </recommendedName>
</protein>
<dbReference type="AlphaFoldDB" id="A0A401ZUC2"/>
<evidence type="ECO:0000256" key="2">
    <source>
        <dbReference type="ARBA" id="ARBA00022475"/>
    </source>
</evidence>
<feature type="domain" description="FIST" evidence="6">
    <location>
        <begin position="33"/>
        <end position="229"/>
    </location>
</feature>
<feature type="domain" description="FIST C-domain" evidence="7">
    <location>
        <begin position="230"/>
        <end position="375"/>
    </location>
</feature>
<keyword evidence="3" id="KW-0812">Transmembrane</keyword>
<dbReference type="RefSeq" id="WP_126578030.1">
    <property type="nucleotide sequence ID" value="NZ_BIFR01000001.1"/>
</dbReference>
<dbReference type="InterPro" id="IPR019494">
    <property type="entry name" value="FIST_C"/>
</dbReference>
<evidence type="ECO:0000259" key="7">
    <source>
        <dbReference type="SMART" id="SM01204"/>
    </source>
</evidence>
<dbReference type="PANTHER" id="PTHR14939:SF5">
    <property type="entry name" value="F-BOX ONLY PROTEIN 22"/>
    <property type="match status" value="1"/>
</dbReference>
<dbReference type="Proteomes" id="UP000287352">
    <property type="component" value="Unassembled WGS sequence"/>
</dbReference>
<dbReference type="PIRSF" id="PIRSF018953">
    <property type="entry name" value="UCP018953"/>
    <property type="match status" value="1"/>
</dbReference>
<dbReference type="Pfam" id="PF08495">
    <property type="entry name" value="FIST"/>
    <property type="match status" value="1"/>
</dbReference>
<dbReference type="Pfam" id="PF10442">
    <property type="entry name" value="FIST_C"/>
    <property type="match status" value="1"/>
</dbReference>
<keyword evidence="9" id="KW-1185">Reference proteome</keyword>
<evidence type="ECO:0000313" key="9">
    <source>
        <dbReference type="Proteomes" id="UP000287352"/>
    </source>
</evidence>
<accession>A0A401ZUC2</accession>
<evidence type="ECO:0000259" key="6">
    <source>
        <dbReference type="SMART" id="SM00897"/>
    </source>
</evidence>
<evidence type="ECO:0000313" key="8">
    <source>
        <dbReference type="EMBL" id="GCE10427.1"/>
    </source>
</evidence>
<keyword evidence="4" id="KW-1133">Transmembrane helix</keyword>
<dbReference type="OrthoDB" id="9770435at2"/>
<reference evidence="9" key="1">
    <citation type="submission" date="2018-12" db="EMBL/GenBank/DDBJ databases">
        <title>Tengunoibacter tsumagoiensis gen. nov., sp. nov., Dictyobacter kobayashii sp. nov., D. alpinus sp. nov., and D. joshuensis sp. nov. and description of Dictyobacteraceae fam. nov. within the order Ktedonobacterales isolated from Tengu-no-mugimeshi.</title>
        <authorList>
            <person name="Wang C.M."/>
            <person name="Zheng Y."/>
            <person name="Sakai Y."/>
            <person name="Toyoda A."/>
            <person name="Minakuchi Y."/>
            <person name="Abe K."/>
            <person name="Yokota A."/>
            <person name="Yabe S."/>
        </authorList>
    </citation>
    <scope>NUCLEOTIDE SEQUENCE [LARGE SCALE GENOMIC DNA]</scope>
    <source>
        <strain evidence="9">Uno3</strain>
    </source>
</reference>
<dbReference type="SMART" id="SM00897">
    <property type="entry name" value="FIST"/>
    <property type="match status" value="1"/>
</dbReference>
<keyword evidence="5" id="KW-0472">Membrane</keyword>
<evidence type="ECO:0000256" key="4">
    <source>
        <dbReference type="ARBA" id="ARBA00022989"/>
    </source>
</evidence>
<dbReference type="GO" id="GO:0005886">
    <property type="term" value="C:plasma membrane"/>
    <property type="evidence" value="ECO:0007669"/>
    <property type="project" value="UniProtKB-SubCell"/>
</dbReference>